<dbReference type="GO" id="GO:0030288">
    <property type="term" value="C:outer membrane-bounded periplasmic space"/>
    <property type="evidence" value="ECO:0007669"/>
    <property type="project" value="TreeGrafter"/>
</dbReference>
<dbReference type="AlphaFoldDB" id="Q3SKD2"/>
<dbReference type="GO" id="GO:0015679">
    <property type="term" value="P:plasma membrane copper ion transport"/>
    <property type="evidence" value="ECO:0007669"/>
    <property type="project" value="TreeGrafter"/>
</dbReference>
<protein>
    <submittedName>
        <fullName evidence="4">Uncharacterized protein</fullName>
    </submittedName>
</protein>
<dbReference type="Proteomes" id="UP000008291">
    <property type="component" value="Chromosome"/>
</dbReference>
<reference evidence="4 5" key="1">
    <citation type="journal article" date="2006" name="J. Bacteriol.">
        <title>The genome sequence of the obligately chemolithoautotrophic, facultatively anaerobic bacterium Thiobacillus denitrificans.</title>
        <authorList>
            <person name="Beller H.R."/>
            <person name="Chain P.S."/>
            <person name="Letain T.E."/>
            <person name="Chakicherla A."/>
            <person name="Larimer F.W."/>
            <person name="Richardson P.M."/>
            <person name="Coleman M.A."/>
            <person name="Wood A.P."/>
            <person name="Kelly D.P."/>
        </authorList>
    </citation>
    <scope>NUCLEOTIDE SEQUENCE [LARGE SCALE GENOMIC DNA]</scope>
    <source>
        <strain evidence="4 5">ATCC 25259</strain>
    </source>
</reference>
<accession>Q3SKD2</accession>
<keyword evidence="3" id="KW-0732">Signal</keyword>
<dbReference type="Gene3D" id="2.40.30.170">
    <property type="match status" value="1"/>
</dbReference>
<name>Q3SKD2_THIDA</name>
<evidence type="ECO:0000313" key="4">
    <source>
        <dbReference type="EMBL" id="AAZ96853.1"/>
    </source>
</evidence>
<gene>
    <name evidence="4" type="ordered locus">Tbd_0900</name>
</gene>
<keyword evidence="5" id="KW-1185">Reference proteome</keyword>
<evidence type="ECO:0000256" key="2">
    <source>
        <dbReference type="SAM" id="MobiDB-lite"/>
    </source>
</evidence>
<sequence length="284" mass="31026">MLPRLLLLLPLFVGLPTAAHAHSDASMFGAPSAAAQHDHDDRAAPRHPATLSFDPRHLVNVVIKINARITRLNNLYVGKRVARNEVLGEMESAELETVQATYLGLFRNMDAVQSFSMTGNEKLIDARMNLRWRGMSENDIKQMERAREPLKRIKITAPESGFIYAVNVVNNQILNTGAPVGQYTATGTTILTLARPAAIQIETSLPIDVARGLKPGQRMTVHVADARRGEVALPAVVQQIFAFANPVNQRQRVRLKLAGNPPKGVALPAGLQASVSLEEPDHAH</sequence>
<dbReference type="HOGENOM" id="CLU_979823_0_0_4"/>
<dbReference type="PANTHER" id="PTHR30097">
    <property type="entry name" value="CATION EFFLUX SYSTEM PROTEIN CUSB"/>
    <property type="match status" value="1"/>
</dbReference>
<dbReference type="GO" id="GO:0046914">
    <property type="term" value="F:transition metal ion binding"/>
    <property type="evidence" value="ECO:0007669"/>
    <property type="project" value="TreeGrafter"/>
</dbReference>
<dbReference type="eggNOG" id="COG0845">
    <property type="taxonomic scope" value="Bacteria"/>
</dbReference>
<feature type="chain" id="PRO_5004228909" evidence="3">
    <location>
        <begin position="22"/>
        <end position="284"/>
    </location>
</feature>
<feature type="region of interest" description="Disordered" evidence="2">
    <location>
        <begin position="30"/>
        <end position="49"/>
    </location>
</feature>
<evidence type="ECO:0000313" key="5">
    <source>
        <dbReference type="Proteomes" id="UP000008291"/>
    </source>
</evidence>
<dbReference type="STRING" id="292415.Tbd_0900"/>
<dbReference type="OrthoDB" id="8559190at2"/>
<dbReference type="InterPro" id="IPR051909">
    <property type="entry name" value="MFP_Cation_Efflux"/>
</dbReference>
<dbReference type="GO" id="GO:0060003">
    <property type="term" value="P:copper ion export"/>
    <property type="evidence" value="ECO:0007669"/>
    <property type="project" value="TreeGrafter"/>
</dbReference>
<proteinExistence type="predicted"/>
<feature type="signal peptide" evidence="3">
    <location>
        <begin position="1"/>
        <end position="21"/>
    </location>
</feature>
<dbReference type="KEGG" id="tbd:Tbd_0900"/>
<evidence type="ECO:0000256" key="3">
    <source>
        <dbReference type="SAM" id="SignalP"/>
    </source>
</evidence>
<evidence type="ECO:0000256" key="1">
    <source>
        <dbReference type="ARBA" id="ARBA00022448"/>
    </source>
</evidence>
<dbReference type="RefSeq" id="WP_011311412.1">
    <property type="nucleotide sequence ID" value="NC_007404.1"/>
</dbReference>
<organism evidence="4 5">
    <name type="scientific">Thiobacillus denitrificans (strain ATCC 25259 / T1)</name>
    <dbReference type="NCBI Taxonomy" id="292415"/>
    <lineage>
        <taxon>Bacteria</taxon>
        <taxon>Pseudomonadati</taxon>
        <taxon>Pseudomonadota</taxon>
        <taxon>Betaproteobacteria</taxon>
        <taxon>Nitrosomonadales</taxon>
        <taxon>Thiobacillaceae</taxon>
        <taxon>Thiobacillus</taxon>
    </lineage>
</organism>
<dbReference type="PANTHER" id="PTHR30097:SF15">
    <property type="entry name" value="CATION EFFLUX SYSTEM PROTEIN CUSB"/>
    <property type="match status" value="1"/>
</dbReference>
<keyword evidence="1" id="KW-0813">Transport</keyword>
<dbReference type="EMBL" id="CP000116">
    <property type="protein sequence ID" value="AAZ96853.1"/>
    <property type="molecule type" value="Genomic_DNA"/>
</dbReference>